<dbReference type="EMBL" id="JARKIK010000081">
    <property type="protein sequence ID" value="KAK8725976.1"/>
    <property type="molecule type" value="Genomic_DNA"/>
</dbReference>
<keyword evidence="3" id="KW-0479">Metal-binding</keyword>
<sequence>MNSPQAPPSEDGSKPRLRAANPGDTLITCTSIIPKLVEEGKADLIIDTLRTYNLLPYVDKEALVLCLAVASKQSGQTKLVTDAHSAVRELCTDSHLFFLFIQLSKMISKQAGHTGWGRGLRRAVNQWYLSWEPKRLALEVTRHFSAYGWTHRDVIRLAHLKLKEMPLGTQVVLHYVFMGLEK</sequence>
<gene>
    <name evidence="6" type="ORF">OTU49_010584</name>
</gene>
<accession>A0AAW0WG42</accession>
<protein>
    <recommendedName>
        <fullName evidence="5">TROVE domain-containing protein</fullName>
    </recommendedName>
</protein>
<dbReference type="PANTHER" id="PTHR14202:SF0">
    <property type="entry name" value="RNA-BINDING PROTEIN RO60"/>
    <property type="match status" value="1"/>
</dbReference>
<feature type="non-terminal residue" evidence="6">
    <location>
        <position position="182"/>
    </location>
</feature>
<comment type="caution">
    <text evidence="6">The sequence shown here is derived from an EMBL/GenBank/DDBJ whole genome shotgun (WGS) entry which is preliminary data.</text>
</comment>
<dbReference type="PROSITE" id="PS50988">
    <property type="entry name" value="TROVE"/>
    <property type="match status" value="1"/>
</dbReference>
<reference evidence="6 7" key="1">
    <citation type="journal article" date="2024" name="BMC Genomics">
        <title>Genome assembly of redclaw crayfish (Cherax quadricarinatus) provides insights into its immune adaptation and hypoxia tolerance.</title>
        <authorList>
            <person name="Liu Z."/>
            <person name="Zheng J."/>
            <person name="Li H."/>
            <person name="Fang K."/>
            <person name="Wang S."/>
            <person name="He J."/>
            <person name="Zhou D."/>
            <person name="Weng S."/>
            <person name="Chi M."/>
            <person name="Gu Z."/>
            <person name="He J."/>
            <person name="Li F."/>
            <person name="Wang M."/>
        </authorList>
    </citation>
    <scope>NUCLEOTIDE SEQUENCE [LARGE SCALE GENOMIC DNA]</scope>
    <source>
        <strain evidence="6">ZL_2023a</strain>
    </source>
</reference>
<proteinExistence type="predicted"/>
<evidence type="ECO:0000256" key="3">
    <source>
        <dbReference type="ARBA" id="ARBA00022723"/>
    </source>
</evidence>
<name>A0AAW0WG42_CHEQU</name>
<dbReference type="Pfam" id="PF05731">
    <property type="entry name" value="TROVE"/>
    <property type="match status" value="1"/>
</dbReference>
<organism evidence="6 7">
    <name type="scientific">Cherax quadricarinatus</name>
    <name type="common">Australian red claw crayfish</name>
    <dbReference type="NCBI Taxonomy" id="27406"/>
    <lineage>
        <taxon>Eukaryota</taxon>
        <taxon>Metazoa</taxon>
        <taxon>Ecdysozoa</taxon>
        <taxon>Arthropoda</taxon>
        <taxon>Crustacea</taxon>
        <taxon>Multicrustacea</taxon>
        <taxon>Malacostraca</taxon>
        <taxon>Eumalacostraca</taxon>
        <taxon>Eucarida</taxon>
        <taxon>Decapoda</taxon>
        <taxon>Pleocyemata</taxon>
        <taxon>Astacidea</taxon>
        <taxon>Parastacoidea</taxon>
        <taxon>Parastacidae</taxon>
        <taxon>Cherax</taxon>
    </lineage>
</organism>
<dbReference type="GO" id="GO:0005737">
    <property type="term" value="C:cytoplasm"/>
    <property type="evidence" value="ECO:0007669"/>
    <property type="project" value="UniProtKB-SubCell"/>
</dbReference>
<dbReference type="PANTHER" id="PTHR14202">
    <property type="entry name" value="60 KDA RIBONUCLEOPROTEIN SSA/RO"/>
    <property type="match status" value="1"/>
</dbReference>
<dbReference type="InterPro" id="IPR008858">
    <property type="entry name" value="TROVE_dom"/>
</dbReference>
<evidence type="ECO:0000256" key="4">
    <source>
        <dbReference type="SAM" id="MobiDB-lite"/>
    </source>
</evidence>
<dbReference type="Proteomes" id="UP001445076">
    <property type="component" value="Unassembled WGS sequence"/>
</dbReference>
<evidence type="ECO:0000256" key="1">
    <source>
        <dbReference type="ARBA" id="ARBA00004496"/>
    </source>
</evidence>
<dbReference type="InterPro" id="IPR037214">
    <property type="entry name" value="TROVE_dom_sf"/>
</dbReference>
<comment type="subcellular location">
    <subcellularLocation>
        <location evidence="1">Cytoplasm</location>
    </subcellularLocation>
</comment>
<keyword evidence="7" id="KW-1185">Reference proteome</keyword>
<dbReference type="GO" id="GO:1990904">
    <property type="term" value="C:ribonucleoprotein complex"/>
    <property type="evidence" value="ECO:0007669"/>
    <property type="project" value="TreeGrafter"/>
</dbReference>
<feature type="domain" description="TROVE" evidence="5">
    <location>
        <begin position="1"/>
        <end position="182"/>
    </location>
</feature>
<evidence type="ECO:0000259" key="5">
    <source>
        <dbReference type="PROSITE" id="PS50988"/>
    </source>
</evidence>
<evidence type="ECO:0000313" key="7">
    <source>
        <dbReference type="Proteomes" id="UP001445076"/>
    </source>
</evidence>
<evidence type="ECO:0000256" key="2">
    <source>
        <dbReference type="ARBA" id="ARBA00022490"/>
    </source>
</evidence>
<dbReference type="SUPFAM" id="SSF140864">
    <property type="entry name" value="TROVE domain-like"/>
    <property type="match status" value="1"/>
</dbReference>
<dbReference type="GO" id="GO:0003723">
    <property type="term" value="F:RNA binding"/>
    <property type="evidence" value="ECO:0007669"/>
    <property type="project" value="InterPro"/>
</dbReference>
<dbReference type="GO" id="GO:0046872">
    <property type="term" value="F:metal ion binding"/>
    <property type="evidence" value="ECO:0007669"/>
    <property type="project" value="UniProtKB-KW"/>
</dbReference>
<dbReference type="InterPro" id="IPR040322">
    <property type="entry name" value="TROVE2"/>
</dbReference>
<dbReference type="AlphaFoldDB" id="A0AAW0WG42"/>
<feature type="region of interest" description="Disordered" evidence="4">
    <location>
        <begin position="1"/>
        <end position="22"/>
    </location>
</feature>
<evidence type="ECO:0000313" key="6">
    <source>
        <dbReference type="EMBL" id="KAK8725976.1"/>
    </source>
</evidence>
<keyword evidence="2" id="KW-0963">Cytoplasm</keyword>